<organism evidence="5 6">
    <name type="scientific">Mytilus galloprovincialis</name>
    <name type="common">Mediterranean mussel</name>
    <dbReference type="NCBI Taxonomy" id="29158"/>
    <lineage>
        <taxon>Eukaryota</taxon>
        <taxon>Metazoa</taxon>
        <taxon>Spiralia</taxon>
        <taxon>Lophotrochozoa</taxon>
        <taxon>Mollusca</taxon>
        <taxon>Bivalvia</taxon>
        <taxon>Autobranchia</taxon>
        <taxon>Pteriomorphia</taxon>
        <taxon>Mytilida</taxon>
        <taxon>Mytiloidea</taxon>
        <taxon>Mytilidae</taxon>
        <taxon>Mytilinae</taxon>
        <taxon>Mytilus</taxon>
    </lineage>
</organism>
<dbReference type="InterPro" id="IPR036770">
    <property type="entry name" value="Ankyrin_rpt-contain_sf"/>
</dbReference>
<gene>
    <name evidence="5" type="ORF">MGAL_10B037951</name>
</gene>
<dbReference type="InterPro" id="IPR049050">
    <property type="entry name" value="nSTAND3"/>
</dbReference>
<dbReference type="AlphaFoldDB" id="A0A8B6GA34"/>
<comment type="caution">
    <text evidence="5">The sequence shown here is derived from an EMBL/GenBank/DDBJ whole genome shotgun (WGS) entry which is preliminary data.</text>
</comment>
<protein>
    <recommendedName>
        <fullName evidence="4">Novel STAND NTPase 3 domain-containing protein</fullName>
    </recommendedName>
</protein>
<dbReference type="Pfam" id="PF12796">
    <property type="entry name" value="Ank_2"/>
    <property type="match status" value="3"/>
</dbReference>
<feature type="repeat" description="ANK" evidence="3">
    <location>
        <begin position="572"/>
        <end position="604"/>
    </location>
</feature>
<feature type="non-terminal residue" evidence="5">
    <location>
        <position position="1"/>
    </location>
</feature>
<sequence>QHNLEIKEWENDESTFFETRGTRHIFSLIPSNNCIVVTGSSGCGKSSNIHHVALHLRDNFGYEIIPVLTGPTDIMLYNNVNSKQVFVVDDICGKESMNIQTFKNWRDNEEKIEKILKTVKNEVGENVADSKLLVSCRLQIYKESQFQLIKLLTSKECYLLSPELCLQQEEKIHMMKKYLPKNMIDNVMEMKENVDFFPLVCKMSKGKKTSEEVVNLFTAPVESIMNNLRHILTENKTQFCVLVVCILYDDGFNTDWLNLNVISEKKMVKLEDILKEFEIDVSKEISRNSLKTGLTTLVGTYLKQIGTEYRIIHDRIRKMAAITCGQYLPECFIKYAPSIIIRDHFILESISAETPLNRDLIIISEDNVDMYFDRLLSDLKEFIITSTFHNKQLKYKPFRDNLIRIFGQSDTAKQILKDFVPKLKKITTEADFYFWNEMLTLPLIESVTFEYNDMVLFLIDTVKCDVNVSDKRGRSLLYLATERGNTNVVKVILENKIDRLSCESSRTCPFYVACAKGFTDIVNLLLQNTVNLTQNETLRLSLMECKKGHAQLRILPYQRFQSRDSRFHIHQDRDFPLFIACEGGHLDIVKLLLTNIADVFIYNSLGDTPLYMACKGGNIDIVKLLLQNNAVVSHVRISNNMNKSSLHAAYNGGYTDIIKVLLQNSDESYDFDDLEIYYILRLECENGHTELLELLLKKTVDINRCDCLEKNTLLHVVCSRGHASIVNLLLKNGADISRCNSEGESPLYLACKKGHTDIVEILLQNNADVSQCKHNGETSFQAASANGHTDIVNILLQNNAGAS</sequence>
<evidence type="ECO:0000259" key="4">
    <source>
        <dbReference type="Pfam" id="PF20720"/>
    </source>
</evidence>
<dbReference type="InterPro" id="IPR002110">
    <property type="entry name" value="Ankyrin_rpt"/>
</dbReference>
<feature type="domain" description="Novel STAND NTPase 3" evidence="4">
    <location>
        <begin position="16"/>
        <end position="179"/>
    </location>
</feature>
<accession>A0A8B6GA34</accession>
<dbReference type="PANTHER" id="PTHR24198">
    <property type="entry name" value="ANKYRIN REPEAT AND PROTEIN KINASE DOMAIN-CONTAINING PROTEIN"/>
    <property type="match status" value="1"/>
</dbReference>
<dbReference type="EMBL" id="UYJE01008093">
    <property type="protein sequence ID" value="VDI60983.1"/>
    <property type="molecule type" value="Genomic_DNA"/>
</dbReference>
<dbReference type="PANTHER" id="PTHR24198:SF165">
    <property type="entry name" value="ANKYRIN REPEAT-CONTAINING PROTEIN-RELATED"/>
    <property type="match status" value="1"/>
</dbReference>
<evidence type="ECO:0000256" key="1">
    <source>
        <dbReference type="ARBA" id="ARBA00022737"/>
    </source>
</evidence>
<dbReference type="SMART" id="SM00248">
    <property type="entry name" value="ANK"/>
    <property type="match status" value="10"/>
</dbReference>
<dbReference type="InterPro" id="IPR027417">
    <property type="entry name" value="P-loop_NTPase"/>
</dbReference>
<keyword evidence="2 3" id="KW-0040">ANK repeat</keyword>
<proteinExistence type="predicted"/>
<dbReference type="SUPFAM" id="SSF52540">
    <property type="entry name" value="P-loop containing nucleoside triphosphate hydrolases"/>
    <property type="match status" value="1"/>
</dbReference>
<evidence type="ECO:0000256" key="3">
    <source>
        <dbReference type="PROSITE-ProRule" id="PRU00023"/>
    </source>
</evidence>
<feature type="repeat" description="ANK" evidence="3">
    <location>
        <begin position="605"/>
        <end position="630"/>
    </location>
</feature>
<feature type="repeat" description="ANK" evidence="3">
    <location>
        <begin position="742"/>
        <end position="774"/>
    </location>
</feature>
<reference evidence="5" key="1">
    <citation type="submission" date="2018-11" db="EMBL/GenBank/DDBJ databases">
        <authorList>
            <person name="Alioto T."/>
            <person name="Alioto T."/>
        </authorList>
    </citation>
    <scope>NUCLEOTIDE SEQUENCE</scope>
</reference>
<dbReference type="SUPFAM" id="SSF48403">
    <property type="entry name" value="Ankyrin repeat"/>
    <property type="match status" value="1"/>
</dbReference>
<feature type="repeat" description="ANK" evidence="3">
    <location>
        <begin position="472"/>
        <end position="498"/>
    </location>
</feature>
<dbReference type="PROSITE" id="PS50297">
    <property type="entry name" value="ANK_REP_REGION"/>
    <property type="match status" value="5"/>
</dbReference>
<keyword evidence="6" id="KW-1185">Reference proteome</keyword>
<dbReference type="Proteomes" id="UP000596742">
    <property type="component" value="Unassembled WGS sequence"/>
</dbReference>
<dbReference type="Gene3D" id="1.25.40.20">
    <property type="entry name" value="Ankyrin repeat-containing domain"/>
    <property type="match status" value="3"/>
</dbReference>
<dbReference type="PROSITE" id="PS50088">
    <property type="entry name" value="ANK_REPEAT"/>
    <property type="match status" value="6"/>
</dbReference>
<feature type="repeat" description="ANK" evidence="3">
    <location>
        <begin position="775"/>
        <end position="803"/>
    </location>
</feature>
<dbReference type="PRINTS" id="PR01415">
    <property type="entry name" value="ANKYRIN"/>
</dbReference>
<dbReference type="Pfam" id="PF20720">
    <property type="entry name" value="nSTAND3"/>
    <property type="match status" value="1"/>
</dbReference>
<feature type="repeat" description="ANK" evidence="3">
    <location>
        <begin position="709"/>
        <end position="741"/>
    </location>
</feature>
<evidence type="ECO:0000313" key="6">
    <source>
        <dbReference type="Proteomes" id="UP000596742"/>
    </source>
</evidence>
<evidence type="ECO:0000256" key="2">
    <source>
        <dbReference type="ARBA" id="ARBA00023043"/>
    </source>
</evidence>
<keyword evidence="1" id="KW-0677">Repeat</keyword>
<name>A0A8B6GA34_MYTGA</name>
<dbReference type="OrthoDB" id="5969903at2759"/>
<evidence type="ECO:0000313" key="5">
    <source>
        <dbReference type="EMBL" id="VDI60983.1"/>
    </source>
</evidence>